<evidence type="ECO:0000313" key="3">
    <source>
        <dbReference type="Proteomes" id="UP000525078"/>
    </source>
</evidence>
<evidence type="ECO:0000313" key="2">
    <source>
        <dbReference type="EMBL" id="KAF4355363.1"/>
    </source>
</evidence>
<dbReference type="Proteomes" id="UP000525078">
    <property type="component" value="Unassembled WGS sequence"/>
</dbReference>
<comment type="caution">
    <text evidence="2">The sequence shown here is derived from an EMBL/GenBank/DDBJ whole genome shotgun (WGS) entry which is preliminary data.</text>
</comment>
<feature type="region of interest" description="Disordered" evidence="1">
    <location>
        <begin position="1"/>
        <end position="67"/>
    </location>
</feature>
<protein>
    <submittedName>
        <fullName evidence="2">Uncharacterized protein</fullName>
    </submittedName>
</protein>
<gene>
    <name evidence="2" type="ORF">F8388_026633</name>
</gene>
<organism evidence="2 3">
    <name type="scientific">Cannabis sativa</name>
    <name type="common">Hemp</name>
    <name type="synonym">Marijuana</name>
    <dbReference type="NCBI Taxonomy" id="3483"/>
    <lineage>
        <taxon>Eukaryota</taxon>
        <taxon>Viridiplantae</taxon>
        <taxon>Streptophyta</taxon>
        <taxon>Embryophyta</taxon>
        <taxon>Tracheophyta</taxon>
        <taxon>Spermatophyta</taxon>
        <taxon>Magnoliopsida</taxon>
        <taxon>eudicotyledons</taxon>
        <taxon>Gunneridae</taxon>
        <taxon>Pentapetalae</taxon>
        <taxon>rosids</taxon>
        <taxon>fabids</taxon>
        <taxon>Rosales</taxon>
        <taxon>Cannabaceae</taxon>
        <taxon>Cannabis</taxon>
    </lineage>
</organism>
<accession>A0A7J6EA96</accession>
<feature type="compositionally biased region" description="Low complexity" evidence="1">
    <location>
        <begin position="8"/>
        <end position="18"/>
    </location>
</feature>
<dbReference type="EMBL" id="JAATIP010000267">
    <property type="protein sequence ID" value="KAF4355363.1"/>
    <property type="molecule type" value="Genomic_DNA"/>
</dbReference>
<name>A0A7J6EA96_CANSA</name>
<sequence length="215" mass="23725">MPNGLARSASSGMLSYSSGPNVPAIGKSKKSSMITSGPVKNLNPGGKKAETSRNSSGKFESTNRTSAPNTTNVMLLKQCEALLKRLMTHQFGWVLIPREVGNLLRKSCQKFILKPLPEKSGSVVDLEIAEPNPPSKKRKVIPTLTRSDETLFTLRKLVDEYLEEKQKGHHRLNLLLHDPALSNSSMQHFKGSEPADEYVDIGAMTLLYRAAPLWK</sequence>
<dbReference type="AlphaFoldDB" id="A0A7J6EA96"/>
<evidence type="ECO:0000256" key="1">
    <source>
        <dbReference type="SAM" id="MobiDB-lite"/>
    </source>
</evidence>
<reference evidence="2 3" key="1">
    <citation type="journal article" date="2020" name="bioRxiv">
        <title>Sequence and annotation of 42 cannabis genomes reveals extensive copy number variation in cannabinoid synthesis and pathogen resistance genes.</title>
        <authorList>
            <person name="Mckernan K.J."/>
            <person name="Helbert Y."/>
            <person name="Kane L.T."/>
            <person name="Ebling H."/>
            <person name="Zhang L."/>
            <person name="Liu B."/>
            <person name="Eaton Z."/>
            <person name="Mclaughlin S."/>
            <person name="Kingan S."/>
            <person name="Baybayan P."/>
            <person name="Concepcion G."/>
            <person name="Jordan M."/>
            <person name="Riva A."/>
            <person name="Barbazuk W."/>
            <person name="Harkins T."/>
        </authorList>
    </citation>
    <scope>NUCLEOTIDE SEQUENCE [LARGE SCALE GENOMIC DNA]</scope>
    <source>
        <strain evidence="3">cv. Jamaican Lion 4</strain>
        <tissue evidence="2">Leaf</tissue>
    </source>
</reference>
<proteinExistence type="predicted"/>
<feature type="compositionally biased region" description="Polar residues" evidence="1">
    <location>
        <begin position="52"/>
        <end position="67"/>
    </location>
</feature>